<evidence type="ECO:0000313" key="2">
    <source>
        <dbReference type="EMBL" id="SLN73325.1"/>
    </source>
</evidence>
<feature type="compositionally biased region" description="Pro residues" evidence="1">
    <location>
        <begin position="123"/>
        <end position="144"/>
    </location>
</feature>
<feature type="region of interest" description="Disordered" evidence="1">
    <location>
        <begin position="49"/>
        <end position="237"/>
    </location>
</feature>
<protein>
    <submittedName>
        <fullName evidence="2">Filamentous hemagglutinin</fullName>
    </submittedName>
</protein>
<gene>
    <name evidence="2" type="primary">fhaB</name>
    <name evidence="2" type="ORF">OCH7691_03592</name>
</gene>
<dbReference type="SUPFAM" id="SSF74653">
    <property type="entry name" value="TolA/TonB C-terminal domain"/>
    <property type="match status" value="1"/>
</dbReference>
<feature type="compositionally biased region" description="Low complexity" evidence="1">
    <location>
        <begin position="64"/>
        <end position="85"/>
    </location>
</feature>
<feature type="compositionally biased region" description="Pro residues" evidence="1">
    <location>
        <begin position="166"/>
        <end position="189"/>
    </location>
</feature>
<evidence type="ECO:0000313" key="3">
    <source>
        <dbReference type="Proteomes" id="UP000193200"/>
    </source>
</evidence>
<name>A0A1Y5TXS8_9PROT</name>
<reference evidence="2 3" key="1">
    <citation type="submission" date="2017-03" db="EMBL/GenBank/DDBJ databases">
        <authorList>
            <person name="Afonso C.L."/>
            <person name="Miller P.J."/>
            <person name="Scott M.A."/>
            <person name="Spackman E."/>
            <person name="Goraichik I."/>
            <person name="Dimitrov K.M."/>
            <person name="Suarez D.L."/>
            <person name="Swayne D.E."/>
        </authorList>
    </citation>
    <scope>NUCLEOTIDE SEQUENCE [LARGE SCALE GENOMIC DNA]</scope>
    <source>
        <strain evidence="2 3">CECT 7691</strain>
    </source>
</reference>
<dbReference type="AlphaFoldDB" id="A0A1Y5TXS8"/>
<evidence type="ECO:0000256" key="1">
    <source>
        <dbReference type="SAM" id="MobiDB-lite"/>
    </source>
</evidence>
<feature type="compositionally biased region" description="Basic and acidic residues" evidence="1">
    <location>
        <begin position="148"/>
        <end position="161"/>
    </location>
</feature>
<dbReference type="Gene3D" id="3.30.1150.10">
    <property type="match status" value="1"/>
</dbReference>
<feature type="compositionally biased region" description="Pro residues" evidence="1">
    <location>
        <begin position="86"/>
        <end position="97"/>
    </location>
</feature>
<sequence length="341" mass="36501">MRLPLLLSGVLHAAVVVLLYSGLPIFSDPELLESPPVIQLDIVVPIEDVTNLPPPEQSEEEVAPAETASAPEAATQPEPTQVEPAPSEPAPAEPDPAPTTVAALPPEPPSEPVPAAKPAVQPETPPEPVPAAEAPPPVPVPAPALKPETVESKPAEPEKPEVAAVPPKPAPLPAPKPKPAAKPQPAPKPVPDKKKFDPGQLAALLDKKLKEQPKKRSVEDTVQKHLEASSSQSNQMPQRMTISEIDALRQQVQRCWIVPAGARDAENLIVKIRFSLNPDGSVRGSPSIANLGDLQDEFHRIAAESALRAVLKCQPFKLPAEKYDRWRDIEMTFNPKEMLGG</sequence>
<accession>A0A1Y5TXS8</accession>
<keyword evidence="3" id="KW-1185">Reference proteome</keyword>
<dbReference type="Proteomes" id="UP000193200">
    <property type="component" value="Unassembled WGS sequence"/>
</dbReference>
<dbReference type="InParanoid" id="A0A1Y5TXS8"/>
<feature type="compositionally biased region" description="Polar residues" evidence="1">
    <location>
        <begin position="228"/>
        <end position="237"/>
    </location>
</feature>
<proteinExistence type="predicted"/>
<feature type="compositionally biased region" description="Low complexity" evidence="1">
    <location>
        <begin position="113"/>
        <end position="122"/>
    </location>
</feature>
<dbReference type="EMBL" id="FWFR01000003">
    <property type="protein sequence ID" value="SLN73325.1"/>
    <property type="molecule type" value="Genomic_DNA"/>
</dbReference>
<organism evidence="2 3">
    <name type="scientific">Oceanibacterium hippocampi</name>
    <dbReference type="NCBI Taxonomy" id="745714"/>
    <lineage>
        <taxon>Bacteria</taxon>
        <taxon>Pseudomonadati</taxon>
        <taxon>Pseudomonadota</taxon>
        <taxon>Alphaproteobacteria</taxon>
        <taxon>Sneathiellales</taxon>
        <taxon>Sneathiellaceae</taxon>
        <taxon>Oceanibacterium</taxon>
    </lineage>
</organism>
<feature type="compositionally biased region" description="Basic and acidic residues" evidence="1">
    <location>
        <begin position="205"/>
        <end position="227"/>
    </location>
</feature>